<keyword evidence="5" id="KW-1185">Reference proteome</keyword>
<dbReference type="RefSeq" id="XP_031787824.1">
    <property type="nucleotide sequence ID" value="XM_031931964.2"/>
</dbReference>
<dbReference type="Proteomes" id="UP000002358">
    <property type="component" value="Chromosome 5"/>
</dbReference>
<sequence>MKRKSKLKGRGYACCKQPSNSRKSIKNCISTAAKVKIEAKRENLKISFPKNTCVCHRTKRGEGPSQYIIYCIVNTGFFTNKGNLAASVARGFLGLYNKLDKDRVKARALDSWEESGENLVVLKGINHKHLKFLAKDLRYSAVDLFPLYKTWGRSQIMLVLTVLGREEDLSEIFDGLTYLR</sequence>
<dbReference type="InParanoid" id="A0A7M7TAV2"/>
<evidence type="ECO:0000256" key="3">
    <source>
        <dbReference type="ARBA" id="ARBA00048707"/>
    </source>
</evidence>
<dbReference type="EC" id="3.1.1.29" evidence="1"/>
<dbReference type="EnsemblMetazoa" id="XM_031931963">
    <property type="protein sequence ID" value="XP_031787823"/>
    <property type="gene ID" value="LOC116417676"/>
</dbReference>
<dbReference type="EnsemblMetazoa" id="XM_031931962">
    <property type="protein sequence ID" value="XP_031787822"/>
    <property type="gene ID" value="LOC116417676"/>
</dbReference>
<organism evidence="4 5">
    <name type="scientific">Nasonia vitripennis</name>
    <name type="common">Parasitic wasp</name>
    <dbReference type="NCBI Taxonomy" id="7425"/>
    <lineage>
        <taxon>Eukaryota</taxon>
        <taxon>Metazoa</taxon>
        <taxon>Ecdysozoa</taxon>
        <taxon>Arthropoda</taxon>
        <taxon>Hexapoda</taxon>
        <taxon>Insecta</taxon>
        <taxon>Pterygota</taxon>
        <taxon>Neoptera</taxon>
        <taxon>Endopterygota</taxon>
        <taxon>Hymenoptera</taxon>
        <taxon>Apocrita</taxon>
        <taxon>Proctotrupomorpha</taxon>
        <taxon>Chalcidoidea</taxon>
        <taxon>Pteromalidae</taxon>
        <taxon>Pteromalinae</taxon>
        <taxon>Nasonia</taxon>
    </lineage>
</organism>
<evidence type="ECO:0000313" key="5">
    <source>
        <dbReference type="Proteomes" id="UP000002358"/>
    </source>
</evidence>
<dbReference type="GO" id="GO:0004045">
    <property type="term" value="F:peptidyl-tRNA hydrolase activity"/>
    <property type="evidence" value="ECO:0007669"/>
    <property type="project" value="UniProtKB-EC"/>
</dbReference>
<protein>
    <recommendedName>
        <fullName evidence="1">peptidyl-tRNA hydrolase</fullName>
        <ecNumber evidence="1">3.1.1.29</ecNumber>
    </recommendedName>
</protein>
<keyword evidence="2" id="KW-0378">Hydrolase</keyword>
<evidence type="ECO:0000256" key="1">
    <source>
        <dbReference type="ARBA" id="ARBA00013260"/>
    </source>
</evidence>
<name>A0A7M7TAV2_NASVI</name>
<dbReference type="InterPro" id="IPR023476">
    <property type="entry name" value="Pep_tRNA_hydro_II_dom_sf"/>
</dbReference>
<dbReference type="OrthoDB" id="7590218at2759"/>
<evidence type="ECO:0000313" key="4">
    <source>
        <dbReference type="EnsemblMetazoa" id="XP_031787823"/>
    </source>
</evidence>
<dbReference type="EnsemblMetazoa" id="XM_031931964">
    <property type="protein sequence ID" value="XP_031787824"/>
    <property type="gene ID" value="LOC116417676"/>
</dbReference>
<reference evidence="4" key="1">
    <citation type="submission" date="2021-01" db="UniProtKB">
        <authorList>
            <consortium name="EnsemblMetazoa"/>
        </authorList>
    </citation>
    <scope>IDENTIFICATION</scope>
</reference>
<dbReference type="Pfam" id="PF01981">
    <property type="entry name" value="PTH2"/>
    <property type="match status" value="1"/>
</dbReference>
<dbReference type="InterPro" id="IPR002833">
    <property type="entry name" value="PTH2"/>
</dbReference>
<dbReference type="KEGG" id="nvi:116417676"/>
<dbReference type="Gene3D" id="3.40.1490.10">
    <property type="entry name" value="Bit1"/>
    <property type="match status" value="1"/>
</dbReference>
<dbReference type="RefSeq" id="XP_031787822.1">
    <property type="nucleotide sequence ID" value="XM_031931962.2"/>
</dbReference>
<accession>A0A7M7TAV2</accession>
<evidence type="ECO:0000256" key="2">
    <source>
        <dbReference type="ARBA" id="ARBA00022801"/>
    </source>
</evidence>
<comment type="catalytic activity">
    <reaction evidence="3">
        <text>an N-acyl-L-alpha-aminoacyl-tRNA + H2O = an N-acyl-L-amino acid + a tRNA + H(+)</text>
        <dbReference type="Rhea" id="RHEA:54448"/>
        <dbReference type="Rhea" id="RHEA-COMP:10123"/>
        <dbReference type="Rhea" id="RHEA-COMP:13883"/>
        <dbReference type="ChEBI" id="CHEBI:15377"/>
        <dbReference type="ChEBI" id="CHEBI:15378"/>
        <dbReference type="ChEBI" id="CHEBI:59874"/>
        <dbReference type="ChEBI" id="CHEBI:78442"/>
        <dbReference type="ChEBI" id="CHEBI:138191"/>
        <dbReference type="EC" id="3.1.1.29"/>
    </reaction>
</comment>
<dbReference type="SMR" id="A0A7M7TAV2"/>
<proteinExistence type="predicted"/>
<dbReference type="GeneID" id="116417676"/>
<dbReference type="RefSeq" id="XP_031787823.1">
    <property type="nucleotide sequence ID" value="XM_031931963.2"/>
</dbReference>
<dbReference type="AlphaFoldDB" id="A0A7M7TAV2"/>